<evidence type="ECO:0000256" key="7">
    <source>
        <dbReference type="ARBA" id="ARBA00023077"/>
    </source>
</evidence>
<evidence type="ECO:0000256" key="5">
    <source>
        <dbReference type="ARBA" id="ARBA00022729"/>
    </source>
</evidence>
<keyword evidence="8 10" id="KW-0472">Membrane</keyword>
<keyword evidence="3 10" id="KW-1134">Transmembrane beta strand</keyword>
<evidence type="ECO:0000256" key="9">
    <source>
        <dbReference type="ARBA" id="ARBA00023237"/>
    </source>
</evidence>
<keyword evidence="15" id="KW-1185">Reference proteome</keyword>
<feature type="domain" description="TonB-dependent receptor-like beta-barrel" evidence="12">
    <location>
        <begin position="170"/>
        <end position="574"/>
    </location>
</feature>
<keyword evidence="9 10" id="KW-0998">Cell outer membrane</keyword>
<dbReference type="KEGG" id="rbi:RB2501_00206"/>
<evidence type="ECO:0000259" key="13">
    <source>
        <dbReference type="Pfam" id="PF07715"/>
    </source>
</evidence>
<evidence type="ECO:0000256" key="2">
    <source>
        <dbReference type="ARBA" id="ARBA00022448"/>
    </source>
</evidence>
<gene>
    <name evidence="14" type="ordered locus">RB2501_00206</name>
</gene>
<organism evidence="14 15">
    <name type="scientific">Robiginitalea biformata (strain ATCC BAA-864 / DSM 15991 / KCTC 12146 / HTCC2501)</name>
    <dbReference type="NCBI Taxonomy" id="313596"/>
    <lineage>
        <taxon>Bacteria</taxon>
        <taxon>Pseudomonadati</taxon>
        <taxon>Bacteroidota</taxon>
        <taxon>Flavobacteriia</taxon>
        <taxon>Flavobacteriales</taxon>
        <taxon>Flavobacteriaceae</taxon>
        <taxon>Robiginitalea</taxon>
    </lineage>
</organism>
<feature type="domain" description="TonB-dependent receptor plug" evidence="13">
    <location>
        <begin position="31"/>
        <end position="134"/>
    </location>
</feature>
<dbReference type="eggNOG" id="COG4206">
    <property type="taxonomic scope" value="Bacteria"/>
</dbReference>
<dbReference type="InterPro" id="IPR036942">
    <property type="entry name" value="Beta-barrel_TonB_sf"/>
</dbReference>
<dbReference type="InterPro" id="IPR000531">
    <property type="entry name" value="Beta-barrel_TonB"/>
</dbReference>
<dbReference type="PANTHER" id="PTHR30069">
    <property type="entry name" value="TONB-DEPENDENT OUTER MEMBRANE RECEPTOR"/>
    <property type="match status" value="1"/>
</dbReference>
<dbReference type="EMBL" id="CP001712">
    <property type="protein sequence ID" value="EAR14451.1"/>
    <property type="molecule type" value="Genomic_DNA"/>
</dbReference>
<protein>
    <submittedName>
        <fullName evidence="14">TonB-dependent receptor, putative</fullName>
    </submittedName>
</protein>
<keyword evidence="7 11" id="KW-0798">TonB box</keyword>
<dbReference type="PROSITE" id="PS52016">
    <property type="entry name" value="TONB_DEPENDENT_REC_3"/>
    <property type="match status" value="1"/>
</dbReference>
<keyword evidence="6" id="KW-0406">Ion transport</keyword>
<dbReference type="InterPro" id="IPR037066">
    <property type="entry name" value="Plug_dom_sf"/>
</dbReference>
<name>A4CNI4_ROBBH</name>
<dbReference type="STRING" id="313596.RB2501_00206"/>
<evidence type="ECO:0000256" key="3">
    <source>
        <dbReference type="ARBA" id="ARBA00022452"/>
    </source>
</evidence>
<dbReference type="PANTHER" id="PTHR30069:SF53">
    <property type="entry name" value="COLICIN I RECEPTOR-RELATED"/>
    <property type="match status" value="1"/>
</dbReference>
<evidence type="ECO:0000313" key="14">
    <source>
        <dbReference type="EMBL" id="EAR14451.1"/>
    </source>
</evidence>
<dbReference type="Pfam" id="PF00593">
    <property type="entry name" value="TonB_dep_Rec_b-barrel"/>
    <property type="match status" value="1"/>
</dbReference>
<evidence type="ECO:0000313" key="15">
    <source>
        <dbReference type="Proteomes" id="UP000009049"/>
    </source>
</evidence>
<keyword evidence="4 10" id="KW-0812">Transmembrane</keyword>
<proteinExistence type="inferred from homology"/>
<evidence type="ECO:0000256" key="6">
    <source>
        <dbReference type="ARBA" id="ARBA00023065"/>
    </source>
</evidence>
<dbReference type="GO" id="GO:0009279">
    <property type="term" value="C:cell outer membrane"/>
    <property type="evidence" value="ECO:0007669"/>
    <property type="project" value="UniProtKB-SubCell"/>
</dbReference>
<dbReference type="GO" id="GO:0015344">
    <property type="term" value="F:siderophore uptake transmembrane transporter activity"/>
    <property type="evidence" value="ECO:0007669"/>
    <property type="project" value="TreeGrafter"/>
</dbReference>
<dbReference type="HOGENOM" id="CLU_008287_18_5_10"/>
<keyword evidence="14" id="KW-0675">Receptor</keyword>
<evidence type="ECO:0000259" key="12">
    <source>
        <dbReference type="Pfam" id="PF00593"/>
    </source>
</evidence>
<dbReference type="Gene3D" id="2.170.130.10">
    <property type="entry name" value="TonB-dependent receptor, plug domain"/>
    <property type="match status" value="1"/>
</dbReference>
<dbReference type="InterPro" id="IPR012910">
    <property type="entry name" value="Plug_dom"/>
</dbReference>
<comment type="similarity">
    <text evidence="10 11">Belongs to the TonB-dependent receptor family.</text>
</comment>
<sequence length="601" mass="67189">MGQTDSTRIEKLDEVVVSDTRFPLRWEQSGKTVIRLSRRELASYRGATMAEILNAQTGIEISGSRGRPGEVLGVFARGGRGRQVLVLIDGVRVTDPSSASQEYDLRFVQAEEVESVEILKGAASTLYGTNAATAVINIRTRKAPKSPLALRVGSLLGTHRAPEDPEGQFGQYQQYARLGGTSGRLNYQAGITHARATGLSSLRSGTETDPFRNLSLSARLGYRPWDHTRVQLTANRTQLRTAYDDAFNGADADFLFLSEQTRVSLNATREFSKGTLEARAGYSEFDSDNRSDFPTTFRGSNWFGEVLYKHRLNRSLSVLGGIMASEDRAGTEDVESFRFIDPFVNLVWASASGWNLNAGTRVNFHSQYGSQWVYQLNPSYALTLGEHTFKALATWSTAYITPTLNQLYGTFGANPELEPETDRTLEAGLAWQFGNRMRLSVLYFDREEEQAVIYDGAGMQYRNSPDPVEVNGVEFEATWFAADGWQVRAGYTYTDRQGDAAIRIPAHKFQFRLNGEISSRWRGSLYYRYTGTRTDTDFSTFTNRELDAFSLVGGQVGYSFLRGKLDAYLRADNLLNTEFTEVIGYQTPGRTIYLGWSLQLD</sequence>
<dbReference type="InterPro" id="IPR039426">
    <property type="entry name" value="TonB-dep_rcpt-like"/>
</dbReference>
<comment type="subcellular location">
    <subcellularLocation>
        <location evidence="1 10">Cell outer membrane</location>
        <topology evidence="1 10">Multi-pass membrane protein</topology>
    </subcellularLocation>
</comment>
<dbReference type="AlphaFoldDB" id="A4CNI4"/>
<evidence type="ECO:0000256" key="1">
    <source>
        <dbReference type="ARBA" id="ARBA00004571"/>
    </source>
</evidence>
<keyword evidence="2 10" id="KW-0813">Transport</keyword>
<dbReference type="Gene3D" id="2.40.170.20">
    <property type="entry name" value="TonB-dependent receptor, beta-barrel domain"/>
    <property type="match status" value="1"/>
</dbReference>
<evidence type="ECO:0000256" key="10">
    <source>
        <dbReference type="PROSITE-ProRule" id="PRU01360"/>
    </source>
</evidence>
<dbReference type="GO" id="GO:0044718">
    <property type="term" value="P:siderophore transmembrane transport"/>
    <property type="evidence" value="ECO:0007669"/>
    <property type="project" value="TreeGrafter"/>
</dbReference>
<dbReference type="Proteomes" id="UP000009049">
    <property type="component" value="Chromosome"/>
</dbReference>
<evidence type="ECO:0000256" key="8">
    <source>
        <dbReference type="ARBA" id="ARBA00023136"/>
    </source>
</evidence>
<accession>A4CNI4</accession>
<evidence type="ECO:0000256" key="11">
    <source>
        <dbReference type="RuleBase" id="RU003357"/>
    </source>
</evidence>
<evidence type="ECO:0000256" key="4">
    <source>
        <dbReference type="ARBA" id="ARBA00022692"/>
    </source>
</evidence>
<dbReference type="SUPFAM" id="SSF56935">
    <property type="entry name" value="Porins"/>
    <property type="match status" value="1"/>
</dbReference>
<keyword evidence="5" id="KW-0732">Signal</keyword>
<dbReference type="Pfam" id="PF07715">
    <property type="entry name" value="Plug"/>
    <property type="match status" value="1"/>
</dbReference>
<reference evidence="14 15" key="1">
    <citation type="journal article" date="2009" name="J. Bacteriol.">
        <title>Complete genome sequence of Robiginitalea biformata HTCC2501.</title>
        <authorList>
            <person name="Oh H.M."/>
            <person name="Giovannoni S.J."/>
            <person name="Lee K."/>
            <person name="Ferriera S."/>
            <person name="Johnson J."/>
            <person name="Cho J.C."/>
        </authorList>
    </citation>
    <scope>NUCLEOTIDE SEQUENCE [LARGE SCALE GENOMIC DNA]</scope>
    <source>
        <strain evidence="15">ATCC BAA-864 / HTCC2501 / KCTC 12146</strain>
    </source>
</reference>